<proteinExistence type="predicted"/>
<sequence>MKPVFKALTVVTISAFLAACATGPRPINANKSLALNLAEAGDIDGLSDQKVPAEDYGRITGSNFLMDAGWTGAITASPAPGFSSSFGLGLGLLTMLFPKPVGAKHHQIVAWMPVEMAESPVDAQLKMRDITAQAIEAALNELKWDHGPVERATYPFLWGNKIQMVATLLYPESSGCPAKEAETKHCILTAGILKPTTSKYSPGAIDGATHASFFFAGSDSGNGFIHAGNIDDSKINTPLLYATISKHLPDWAYFYTPPARYLRGKASDMDPKFPVIYYKGKAELFAVPEQPTSAPKLQKDPV</sequence>
<dbReference type="RefSeq" id="WP_368643485.1">
    <property type="nucleotide sequence ID" value="NZ_CP158252.1"/>
</dbReference>
<evidence type="ECO:0008006" key="3">
    <source>
        <dbReference type="Google" id="ProtNLM"/>
    </source>
</evidence>
<dbReference type="EMBL" id="CP158252">
    <property type="protein sequence ID" value="XDJ42090.1"/>
    <property type="molecule type" value="Genomic_DNA"/>
</dbReference>
<name>A0AB39CJE2_9BURK</name>
<protein>
    <recommendedName>
        <fullName evidence="3">Lipoprotein</fullName>
    </recommendedName>
</protein>
<evidence type="ECO:0000313" key="2">
    <source>
        <dbReference type="EMBL" id="XDJ42090.1"/>
    </source>
</evidence>
<reference evidence="2" key="1">
    <citation type="submission" date="2024-05" db="EMBL/GenBank/DDBJ databases">
        <authorList>
            <person name="Luo Y.-C."/>
            <person name="Nicholds J."/>
            <person name="Mortimer T."/>
            <person name="Maboni G."/>
        </authorList>
    </citation>
    <scope>NUCLEOTIDE SEQUENCE</scope>
    <source>
        <strain evidence="2">153920</strain>
    </source>
</reference>
<keyword evidence="1" id="KW-0732">Signal</keyword>
<evidence type="ECO:0000256" key="1">
    <source>
        <dbReference type="SAM" id="SignalP"/>
    </source>
</evidence>
<feature type="signal peptide" evidence="1">
    <location>
        <begin position="1"/>
        <end position="21"/>
    </location>
</feature>
<dbReference type="PROSITE" id="PS51257">
    <property type="entry name" value="PROKAR_LIPOPROTEIN"/>
    <property type="match status" value="1"/>
</dbReference>
<dbReference type="AlphaFoldDB" id="A0AB39CJE2"/>
<gene>
    <name evidence="2" type="ORF">ABRY99_00480</name>
</gene>
<accession>A0AB39CJE2</accession>
<organism evidence="2">
    <name type="scientific">Castellaniella ginsengisoli</name>
    <dbReference type="NCBI Taxonomy" id="546114"/>
    <lineage>
        <taxon>Bacteria</taxon>
        <taxon>Pseudomonadati</taxon>
        <taxon>Pseudomonadota</taxon>
        <taxon>Betaproteobacteria</taxon>
        <taxon>Burkholderiales</taxon>
        <taxon>Alcaligenaceae</taxon>
        <taxon>Castellaniella</taxon>
    </lineage>
</organism>
<feature type="chain" id="PRO_5044342594" description="Lipoprotein" evidence="1">
    <location>
        <begin position="22"/>
        <end position="302"/>
    </location>
</feature>